<name>A0AA35MGN2_9HYPO</name>
<dbReference type="GO" id="GO:0032543">
    <property type="term" value="P:mitochondrial translation"/>
    <property type="evidence" value="ECO:0007669"/>
    <property type="project" value="TreeGrafter"/>
</dbReference>
<proteinExistence type="predicted"/>
<dbReference type="InterPro" id="IPR036928">
    <property type="entry name" value="AS_sf"/>
</dbReference>
<organism evidence="1 2">
    <name type="scientific">Clonostachys chloroleuca</name>
    <dbReference type="NCBI Taxonomy" id="1926264"/>
    <lineage>
        <taxon>Eukaryota</taxon>
        <taxon>Fungi</taxon>
        <taxon>Dikarya</taxon>
        <taxon>Ascomycota</taxon>
        <taxon>Pezizomycotina</taxon>
        <taxon>Sordariomycetes</taxon>
        <taxon>Hypocreomycetidae</taxon>
        <taxon>Hypocreales</taxon>
        <taxon>Bionectriaceae</taxon>
        <taxon>Clonostachys</taxon>
    </lineage>
</organism>
<dbReference type="InterPro" id="IPR000120">
    <property type="entry name" value="Amidase"/>
</dbReference>
<reference evidence="1" key="1">
    <citation type="submission" date="2023-01" db="EMBL/GenBank/DDBJ databases">
        <authorList>
            <person name="Piombo E."/>
        </authorList>
    </citation>
    <scope>NUCLEOTIDE SEQUENCE</scope>
</reference>
<gene>
    <name evidence="1" type="ORF">CCHLO57077_00010631</name>
</gene>
<dbReference type="EMBL" id="CABFNP030001281">
    <property type="protein sequence ID" value="CAI6096229.1"/>
    <property type="molecule type" value="Genomic_DNA"/>
</dbReference>
<evidence type="ECO:0000313" key="1">
    <source>
        <dbReference type="EMBL" id="CAI6096229.1"/>
    </source>
</evidence>
<sequence>MQQNPPGPGVSTWQEPTMQLDGVEYILVPNDVNFSLNVDSSTPVPFLLYALYFGQDITSDSLYDFLVDKLMPDDVYQRKFASRLVFYGPEPWPRLKPGFHVGFQTWGVHVHHQAYVRGNREVASGPYVFFQRRVWQPWRVYNDHKATFMCTFKPKHGKLDCPTPGTGGRVIVPSRCYYTKTARQPFAGMRIGVQDNIDIAGHKTTLDNDRALPELLPAAAHVRCLHFLLSAGAIIVGKLKHLTFTYPEAPAVGSLTGQFDHRDGRPQAPRVFGSGSAAAICLYDWLDFSLGSDSKWSFISSHGANDLFANYYIARGSLPMPAVYNGCHAMRPTTDIVKAKGVIAQFPDFSMPSFLCRDISQFSKMISVSVGRPCRLREHFIEDRIEILCPSDYLSTANDEETRVTNQFIHGLEIAFKTDRSVISIANRWKEDMPDGIENNEIAAYLKTTGIYPFIRDSKEVSTALGGNDRAESSLSNPRPASEMLAKLDIIKSISEEKLAECIRRCEVYRGWLLSKIFEADSKEKLKVMVIPGVEGKAHHSGEPEPLDDLLSGYASANMSAILQAPELAAVGM</sequence>
<protein>
    <submittedName>
        <fullName evidence="1">Uncharacterized protein</fullName>
    </submittedName>
</protein>
<dbReference type="GO" id="GO:0070681">
    <property type="term" value="P:glutaminyl-tRNAGln biosynthesis via transamidation"/>
    <property type="evidence" value="ECO:0007669"/>
    <property type="project" value="TreeGrafter"/>
</dbReference>
<dbReference type="GO" id="GO:0030956">
    <property type="term" value="C:glutamyl-tRNA(Gln) amidotransferase complex"/>
    <property type="evidence" value="ECO:0007669"/>
    <property type="project" value="TreeGrafter"/>
</dbReference>
<dbReference type="GO" id="GO:0005739">
    <property type="term" value="C:mitochondrion"/>
    <property type="evidence" value="ECO:0007669"/>
    <property type="project" value="TreeGrafter"/>
</dbReference>
<comment type="caution">
    <text evidence="1">The sequence shown here is derived from an EMBL/GenBank/DDBJ whole genome shotgun (WGS) entry which is preliminary data.</text>
</comment>
<keyword evidence="2" id="KW-1185">Reference proteome</keyword>
<accession>A0AA35MGN2</accession>
<dbReference type="SUPFAM" id="SSF75304">
    <property type="entry name" value="Amidase signature (AS) enzymes"/>
    <property type="match status" value="1"/>
</dbReference>
<dbReference type="PANTHER" id="PTHR11895:SF152">
    <property type="entry name" value="GLUTAMYL-TRNA(GLN) AMIDOTRANSFERASE, SUBUNIT A (AFU_ORTHOLOGUE AFUA_7G06800)"/>
    <property type="match status" value="1"/>
</dbReference>
<evidence type="ECO:0000313" key="2">
    <source>
        <dbReference type="Proteomes" id="UP001160390"/>
    </source>
</evidence>
<dbReference type="PANTHER" id="PTHR11895">
    <property type="entry name" value="TRANSAMIDASE"/>
    <property type="match status" value="1"/>
</dbReference>
<dbReference type="Proteomes" id="UP001160390">
    <property type="component" value="Unassembled WGS sequence"/>
</dbReference>
<dbReference type="GO" id="GO:0050567">
    <property type="term" value="F:glutaminyl-tRNA synthase (glutamine-hydrolyzing) activity"/>
    <property type="evidence" value="ECO:0007669"/>
    <property type="project" value="TreeGrafter"/>
</dbReference>
<dbReference type="AlphaFoldDB" id="A0AA35MGN2"/>
<dbReference type="Gene3D" id="3.90.1300.10">
    <property type="entry name" value="Amidase signature (AS) domain"/>
    <property type="match status" value="1"/>
</dbReference>